<evidence type="ECO:0000259" key="2">
    <source>
        <dbReference type="Pfam" id="PF12898"/>
    </source>
</evidence>
<dbReference type="EMBL" id="MCGE01000004">
    <property type="protein sequence ID" value="ORZ22466.1"/>
    <property type="molecule type" value="Genomic_DNA"/>
</dbReference>
<sequence length="131" mass="14932">MSYYQSGHSTFQANAQNVTITALKCTFCEVEKPLDAFSKTQVMKVTYNPYAPPSYNNQKKHVSCKACTLGSNKSLRCMTCAKQMPLEQFAKTQRKHADRARCLKCMKKREEEDVWASESDSDDSGKWDDLL</sequence>
<dbReference type="STRING" id="90262.A0A1X2IUJ0"/>
<dbReference type="Pfam" id="PF12898">
    <property type="entry name" value="Stc1"/>
    <property type="match status" value="1"/>
</dbReference>
<feature type="domain" description="Stc1" evidence="2">
    <location>
        <begin position="24"/>
        <end position="106"/>
    </location>
</feature>
<proteinExistence type="predicted"/>
<comment type="caution">
    <text evidence="3">The sequence shown here is derived from an EMBL/GenBank/DDBJ whole genome shotgun (WGS) entry which is preliminary data.</text>
</comment>
<reference evidence="3 4" key="1">
    <citation type="submission" date="2016-07" db="EMBL/GenBank/DDBJ databases">
        <title>Pervasive Adenine N6-methylation of Active Genes in Fungi.</title>
        <authorList>
            <consortium name="DOE Joint Genome Institute"/>
            <person name="Mondo S.J."/>
            <person name="Dannebaum R.O."/>
            <person name="Kuo R.C."/>
            <person name="Labutti K."/>
            <person name="Haridas S."/>
            <person name="Kuo A."/>
            <person name="Salamov A."/>
            <person name="Ahrendt S.R."/>
            <person name="Lipzen A."/>
            <person name="Sullivan W."/>
            <person name="Andreopoulos W.B."/>
            <person name="Clum A."/>
            <person name="Lindquist E."/>
            <person name="Daum C."/>
            <person name="Ramamoorthy G.K."/>
            <person name="Gryganskyi A."/>
            <person name="Culley D."/>
            <person name="Magnuson J.K."/>
            <person name="James T.Y."/>
            <person name="O'Malley M.A."/>
            <person name="Stajich J.E."/>
            <person name="Spatafora J.W."/>
            <person name="Visel A."/>
            <person name="Grigoriev I.V."/>
        </authorList>
    </citation>
    <scope>NUCLEOTIDE SEQUENCE [LARGE SCALE GENOMIC DNA]</scope>
    <source>
        <strain evidence="3 4">NRRL 1336</strain>
    </source>
</reference>
<dbReference type="OrthoDB" id="3514033at2759"/>
<dbReference type="InterPro" id="IPR024630">
    <property type="entry name" value="Stc1"/>
</dbReference>
<accession>A0A1X2IUJ0</accession>
<protein>
    <recommendedName>
        <fullName evidence="2">Stc1 domain-containing protein</fullName>
    </recommendedName>
</protein>
<dbReference type="AlphaFoldDB" id="A0A1X2IUJ0"/>
<organism evidence="3 4">
    <name type="scientific">Absidia repens</name>
    <dbReference type="NCBI Taxonomy" id="90262"/>
    <lineage>
        <taxon>Eukaryota</taxon>
        <taxon>Fungi</taxon>
        <taxon>Fungi incertae sedis</taxon>
        <taxon>Mucoromycota</taxon>
        <taxon>Mucoromycotina</taxon>
        <taxon>Mucoromycetes</taxon>
        <taxon>Mucorales</taxon>
        <taxon>Cunninghamellaceae</taxon>
        <taxon>Absidia</taxon>
    </lineage>
</organism>
<dbReference type="Proteomes" id="UP000193560">
    <property type="component" value="Unassembled WGS sequence"/>
</dbReference>
<keyword evidence="4" id="KW-1185">Reference proteome</keyword>
<feature type="region of interest" description="Disordered" evidence="1">
    <location>
        <begin position="109"/>
        <end position="131"/>
    </location>
</feature>
<evidence type="ECO:0000256" key="1">
    <source>
        <dbReference type="SAM" id="MobiDB-lite"/>
    </source>
</evidence>
<evidence type="ECO:0000313" key="3">
    <source>
        <dbReference type="EMBL" id="ORZ22466.1"/>
    </source>
</evidence>
<evidence type="ECO:0000313" key="4">
    <source>
        <dbReference type="Proteomes" id="UP000193560"/>
    </source>
</evidence>
<feature type="compositionally biased region" description="Acidic residues" evidence="1">
    <location>
        <begin position="112"/>
        <end position="122"/>
    </location>
</feature>
<gene>
    <name evidence="3" type="ORF">BCR42DRAFT_406236</name>
</gene>
<name>A0A1X2IUJ0_9FUNG</name>